<dbReference type="Pfam" id="PF23055">
    <property type="entry name" value="DUF7041"/>
    <property type="match status" value="1"/>
</dbReference>
<evidence type="ECO:0000313" key="3">
    <source>
        <dbReference type="EMBL" id="GFR04475.1"/>
    </source>
</evidence>
<dbReference type="Proteomes" id="UP000887116">
    <property type="component" value="Unassembled WGS sequence"/>
</dbReference>
<dbReference type="PANTHER" id="PTHR33327">
    <property type="entry name" value="ENDONUCLEASE"/>
    <property type="match status" value="1"/>
</dbReference>
<keyword evidence="4" id="KW-1185">Reference proteome</keyword>
<evidence type="ECO:0000256" key="1">
    <source>
        <dbReference type="SAM" id="MobiDB-lite"/>
    </source>
</evidence>
<dbReference type="InterPro" id="IPR055469">
    <property type="entry name" value="DUF7041"/>
</dbReference>
<organism evidence="3 4">
    <name type="scientific">Trichonephila clavata</name>
    <name type="common">Joro spider</name>
    <name type="synonym">Nephila clavata</name>
    <dbReference type="NCBI Taxonomy" id="2740835"/>
    <lineage>
        <taxon>Eukaryota</taxon>
        <taxon>Metazoa</taxon>
        <taxon>Ecdysozoa</taxon>
        <taxon>Arthropoda</taxon>
        <taxon>Chelicerata</taxon>
        <taxon>Arachnida</taxon>
        <taxon>Araneae</taxon>
        <taxon>Araneomorphae</taxon>
        <taxon>Entelegynae</taxon>
        <taxon>Araneoidea</taxon>
        <taxon>Nephilidae</taxon>
        <taxon>Trichonephila</taxon>
    </lineage>
</organism>
<name>A0A8X6GLJ4_TRICU</name>
<feature type="region of interest" description="Disordered" evidence="1">
    <location>
        <begin position="263"/>
        <end position="284"/>
    </location>
</feature>
<evidence type="ECO:0000313" key="4">
    <source>
        <dbReference type="Proteomes" id="UP000887116"/>
    </source>
</evidence>
<evidence type="ECO:0000259" key="2">
    <source>
        <dbReference type="Pfam" id="PF23055"/>
    </source>
</evidence>
<dbReference type="AlphaFoldDB" id="A0A8X6GLJ4"/>
<dbReference type="EMBL" id="BMAO01005872">
    <property type="protein sequence ID" value="GFR04475.1"/>
    <property type="molecule type" value="Genomic_DNA"/>
</dbReference>
<dbReference type="PANTHER" id="PTHR33327:SF3">
    <property type="entry name" value="RNA-DIRECTED DNA POLYMERASE"/>
    <property type="match status" value="1"/>
</dbReference>
<accession>A0A8X6GLJ4</accession>
<gene>
    <name evidence="3" type="primary">TY3B-I_443</name>
    <name evidence="3" type="ORF">TNCT_213351</name>
</gene>
<feature type="domain" description="DUF7041" evidence="2">
    <location>
        <begin position="9"/>
        <end position="94"/>
    </location>
</feature>
<comment type="caution">
    <text evidence="3">The sequence shown here is derived from an EMBL/GenBank/DDBJ whole genome shotgun (WGS) entry which is preliminary data.</text>
</comment>
<protein>
    <submittedName>
        <fullName evidence="3">Transposon Ty3-I Gag-Pol polyprotein</fullName>
    </submittedName>
</protein>
<reference evidence="3" key="1">
    <citation type="submission" date="2020-07" db="EMBL/GenBank/DDBJ databases">
        <title>Multicomponent nature underlies the extraordinary mechanical properties of spider dragline silk.</title>
        <authorList>
            <person name="Kono N."/>
            <person name="Nakamura H."/>
            <person name="Mori M."/>
            <person name="Yoshida Y."/>
            <person name="Ohtoshi R."/>
            <person name="Malay A.D."/>
            <person name="Moran D.A.P."/>
            <person name="Tomita M."/>
            <person name="Numata K."/>
            <person name="Arakawa K."/>
        </authorList>
    </citation>
    <scope>NUCLEOTIDE SEQUENCE</scope>
</reference>
<sequence length="284" mass="32424">MSEVNAVKIPVYNRSDPTLWFVMCESTFALATPKPITESLTKYNYIVAHLPPDTASLVRDVLMHPDATDPYAQIKNELINRSGESSQQEIRKLLSGEELGSRKPSELLRNMKRRAESLNVDDKLMTELFLQRLPSSVQTILAAVSDLTLDKAADIANRIFEVSPSPIETFSVSKEQSLESKLFREIENLNQRIDRLSISRGRSPYRRNKNSRERSISNKRDFSICWFHRRFGKNVEMKNALNHAHGRETKPAKNNGDLFFAQGITSPVHSRPDNKSLLSGRHRF</sequence>
<proteinExistence type="predicted"/>